<reference evidence="2 3" key="1">
    <citation type="submission" date="2010-08" db="EMBL/GenBank/DDBJ databases">
        <title>The draft genome of Desulfovibrio fructosovorans JJ.</title>
        <authorList>
            <consortium name="US DOE Joint Genome Institute (JGI-PGF)"/>
            <person name="Lucas S."/>
            <person name="Copeland A."/>
            <person name="Lapidus A."/>
            <person name="Cheng J.-F."/>
            <person name="Bruce D."/>
            <person name="Goodwin L."/>
            <person name="Pitluck S."/>
            <person name="Land M.L."/>
            <person name="Hauser L."/>
            <person name="Chang Y.-J."/>
            <person name="Jeffries C."/>
            <person name="Wall J.D."/>
            <person name="Stahl D.A."/>
            <person name="Arkin A.P."/>
            <person name="Dehal P."/>
            <person name="Stolyar S.M."/>
            <person name="Hazen T.C."/>
            <person name="Woyke T.J."/>
        </authorList>
    </citation>
    <scope>NUCLEOTIDE SEQUENCE [LARGE SCALE GENOMIC DNA]</scope>
    <source>
        <strain evidence="2 3">JJ</strain>
    </source>
</reference>
<dbReference type="Proteomes" id="UP000006250">
    <property type="component" value="Unassembled WGS sequence"/>
</dbReference>
<dbReference type="PROSITE" id="PS51257">
    <property type="entry name" value="PROKAR_LIPOPROTEIN"/>
    <property type="match status" value="1"/>
</dbReference>
<dbReference type="AlphaFoldDB" id="E1JWL8"/>
<dbReference type="eggNOG" id="ENOG503310E">
    <property type="taxonomic scope" value="Bacteria"/>
</dbReference>
<dbReference type="RefSeq" id="WP_005993494.1">
    <property type="nucleotide sequence ID" value="NZ_AECZ01000011.1"/>
</dbReference>
<accession>E1JWL8</accession>
<keyword evidence="3" id="KW-1185">Reference proteome</keyword>
<evidence type="ECO:0000313" key="3">
    <source>
        <dbReference type="Proteomes" id="UP000006250"/>
    </source>
</evidence>
<feature type="chain" id="PRO_5003147980" description="Lipoprotein" evidence="1">
    <location>
        <begin position="24"/>
        <end position="227"/>
    </location>
</feature>
<evidence type="ECO:0008006" key="4">
    <source>
        <dbReference type="Google" id="ProtNLM"/>
    </source>
</evidence>
<protein>
    <recommendedName>
        <fullName evidence="4">Lipoprotein</fullName>
    </recommendedName>
</protein>
<organism evidence="2 3">
    <name type="scientific">Solidesulfovibrio fructosivorans JJ]</name>
    <dbReference type="NCBI Taxonomy" id="596151"/>
    <lineage>
        <taxon>Bacteria</taxon>
        <taxon>Pseudomonadati</taxon>
        <taxon>Thermodesulfobacteriota</taxon>
        <taxon>Desulfovibrionia</taxon>
        <taxon>Desulfovibrionales</taxon>
        <taxon>Desulfovibrionaceae</taxon>
        <taxon>Solidesulfovibrio</taxon>
    </lineage>
</organism>
<dbReference type="OrthoDB" id="5449868at2"/>
<gene>
    <name evidence="2" type="ORF">DesfrDRAFT_2017</name>
</gene>
<keyword evidence="1" id="KW-0732">Signal</keyword>
<dbReference type="STRING" id="596151.DesfrDRAFT_2017"/>
<comment type="caution">
    <text evidence="2">The sequence shown here is derived from an EMBL/GenBank/DDBJ whole genome shotgun (WGS) entry which is preliminary data.</text>
</comment>
<name>E1JWL8_SOLFR</name>
<dbReference type="EMBL" id="AECZ01000011">
    <property type="protein sequence ID" value="EFL51315.1"/>
    <property type="molecule type" value="Genomic_DNA"/>
</dbReference>
<evidence type="ECO:0000256" key="1">
    <source>
        <dbReference type="SAM" id="SignalP"/>
    </source>
</evidence>
<feature type="signal peptide" evidence="1">
    <location>
        <begin position="1"/>
        <end position="23"/>
    </location>
</feature>
<evidence type="ECO:0000313" key="2">
    <source>
        <dbReference type="EMBL" id="EFL51315.1"/>
    </source>
</evidence>
<proteinExistence type="predicted"/>
<sequence precursor="true">MRNKSLACLVVVLAAVISLSTGCVRRTASMAKAPAPGDAATSAVAFLNKTFVVAPFVIPATDADLPTGYLPSIRSVPEAAPVQLDAALDADLAGSGQHFVPSKMAYTCARSAQRGNETGRLATMRYWQNIGKCAGADFVLVPLVIDWSEREGSAIGATKPASVNLSLTLIDVRTGGIVKTFHFNETQQTLAANILEAKKFVSRNGRWLSAMELAQEGLKQGVKELGL</sequence>